<evidence type="ECO:0000256" key="3">
    <source>
        <dbReference type="ARBA" id="ARBA00022448"/>
    </source>
</evidence>
<comment type="subcellular location">
    <subcellularLocation>
        <location evidence="1">Cell membrane</location>
        <topology evidence="1">Multi-pass membrane protein</topology>
    </subcellularLocation>
</comment>
<accession>A0AAQ3TJ51</accession>
<keyword evidence="5" id="KW-0762">Sugar transport</keyword>
<feature type="transmembrane region" description="Helical" evidence="12">
    <location>
        <begin position="258"/>
        <end position="279"/>
    </location>
</feature>
<comment type="similarity">
    <text evidence="2">Belongs to the SWEET sugar transporter family.</text>
</comment>
<dbReference type="EMBL" id="CP144748">
    <property type="protein sequence ID" value="WVZ72834.1"/>
    <property type="molecule type" value="Genomic_DNA"/>
</dbReference>
<dbReference type="AlphaFoldDB" id="A0AAQ3TJ51"/>
<evidence type="ECO:0000256" key="12">
    <source>
        <dbReference type="SAM" id="Phobius"/>
    </source>
</evidence>
<feature type="transmembrane region" description="Helical" evidence="12">
    <location>
        <begin position="81"/>
        <end position="104"/>
    </location>
</feature>
<evidence type="ECO:0000313" key="14">
    <source>
        <dbReference type="Proteomes" id="UP001341281"/>
    </source>
</evidence>
<protein>
    <recommendedName>
        <fullName evidence="15">Bidirectional sugar transporter SWEET</fullName>
    </recommendedName>
</protein>
<feature type="transmembrane region" description="Helical" evidence="12">
    <location>
        <begin position="149"/>
        <end position="168"/>
    </location>
</feature>
<dbReference type="GO" id="GO:0005886">
    <property type="term" value="C:plasma membrane"/>
    <property type="evidence" value="ECO:0007669"/>
    <property type="project" value="UniProtKB-SubCell"/>
</dbReference>
<comment type="function">
    <text evidence="10">Mediates both low-affinity uptake and efflux of sugar across the plasma membrane.</text>
</comment>
<dbReference type="InterPro" id="IPR047664">
    <property type="entry name" value="SWEET"/>
</dbReference>
<organism evidence="13 14">
    <name type="scientific">Paspalum notatum var. saurae</name>
    <dbReference type="NCBI Taxonomy" id="547442"/>
    <lineage>
        <taxon>Eukaryota</taxon>
        <taxon>Viridiplantae</taxon>
        <taxon>Streptophyta</taxon>
        <taxon>Embryophyta</taxon>
        <taxon>Tracheophyta</taxon>
        <taxon>Spermatophyta</taxon>
        <taxon>Magnoliopsida</taxon>
        <taxon>Liliopsida</taxon>
        <taxon>Poales</taxon>
        <taxon>Poaceae</taxon>
        <taxon>PACMAD clade</taxon>
        <taxon>Panicoideae</taxon>
        <taxon>Andropogonodae</taxon>
        <taxon>Paspaleae</taxon>
        <taxon>Paspalinae</taxon>
        <taxon>Paspalum</taxon>
    </lineage>
</organism>
<evidence type="ECO:0000313" key="13">
    <source>
        <dbReference type="EMBL" id="WVZ72834.1"/>
    </source>
</evidence>
<evidence type="ECO:0000256" key="8">
    <source>
        <dbReference type="ARBA" id="ARBA00022989"/>
    </source>
</evidence>
<keyword evidence="8 12" id="KW-1133">Transmembrane helix</keyword>
<dbReference type="Gene3D" id="1.20.1280.290">
    <property type="match status" value="2"/>
</dbReference>
<keyword evidence="14" id="KW-1185">Reference proteome</keyword>
<evidence type="ECO:0000256" key="9">
    <source>
        <dbReference type="ARBA" id="ARBA00023136"/>
    </source>
</evidence>
<dbReference type="Proteomes" id="UP001341281">
    <property type="component" value="Chromosome 04"/>
</dbReference>
<evidence type="ECO:0000256" key="6">
    <source>
        <dbReference type="ARBA" id="ARBA00022692"/>
    </source>
</evidence>
<evidence type="ECO:0000256" key="5">
    <source>
        <dbReference type="ARBA" id="ARBA00022597"/>
    </source>
</evidence>
<keyword evidence="6 12" id="KW-0812">Transmembrane</keyword>
<dbReference type="GO" id="GO:0051119">
    <property type="term" value="F:sugar transmembrane transporter activity"/>
    <property type="evidence" value="ECO:0007669"/>
    <property type="project" value="InterPro"/>
</dbReference>
<keyword evidence="9 12" id="KW-0472">Membrane</keyword>
<feature type="transmembrane region" description="Helical" evidence="12">
    <location>
        <begin position="233"/>
        <end position="252"/>
    </location>
</feature>
<dbReference type="FunFam" id="1.20.1280.290:FF:000002">
    <property type="entry name" value="Bidirectional sugar transporter SWEET"/>
    <property type="match status" value="1"/>
</dbReference>
<evidence type="ECO:0000256" key="7">
    <source>
        <dbReference type="ARBA" id="ARBA00022737"/>
    </source>
</evidence>
<evidence type="ECO:0000256" key="11">
    <source>
        <dbReference type="ARBA" id="ARBA00038715"/>
    </source>
</evidence>
<comment type="subunit">
    <text evidence="11">Forms homooligomers and/or heterooligomers.</text>
</comment>
<proteinExistence type="inferred from homology"/>
<sequence length="341" mass="38557">MLFARRNAASMLLYAAPMYASMLSTSTTVRHTMFHRLTFRRVVKKGNVEEFSCVPYVLALFNCLLYTWYGLPVVSSGWENLPVSTINGLGILLEITFITIYVWFAPREKKASDSDAYSIFFQTDKCEPLNNACYVADRLSDLIVSLQRFALQLVLPVLTLFGLTAFFSSFMVHTHHMRKVFVGSVGVVASISMYSSPMIAARSKFPIKDSSKLLNSQLQKQVIMTKSVEFMPFYLSLFSFLSSALWMIYGLLGRDLFIASPNFIGVPMGILQLMLYCIYRRSDGAAEKPHDTTTDQEKGLKAAVTMHPQDIAARKPEEDTRVRVQVHVLPLQDIAQPLFDY</sequence>
<feature type="transmembrane region" description="Helical" evidence="12">
    <location>
        <begin position="12"/>
        <end position="30"/>
    </location>
</feature>
<evidence type="ECO:0000256" key="2">
    <source>
        <dbReference type="ARBA" id="ARBA00007809"/>
    </source>
</evidence>
<dbReference type="FunFam" id="1.20.1280.290:FF:000001">
    <property type="entry name" value="Bidirectional sugar transporter SWEET"/>
    <property type="match status" value="1"/>
</dbReference>
<gene>
    <name evidence="13" type="ORF">U9M48_021233</name>
</gene>
<evidence type="ECO:0008006" key="15">
    <source>
        <dbReference type="Google" id="ProtNLM"/>
    </source>
</evidence>
<keyword evidence="4" id="KW-1003">Cell membrane</keyword>
<evidence type="ECO:0000256" key="1">
    <source>
        <dbReference type="ARBA" id="ARBA00004651"/>
    </source>
</evidence>
<keyword evidence="3" id="KW-0813">Transport</keyword>
<keyword evidence="7" id="KW-0677">Repeat</keyword>
<dbReference type="PANTHER" id="PTHR10791:SF28">
    <property type="entry name" value="BIDIRECTIONAL SUGAR TRANSPORTER SWEET3"/>
    <property type="match status" value="1"/>
</dbReference>
<name>A0AAQ3TJ51_PASNO</name>
<dbReference type="Pfam" id="PF03083">
    <property type="entry name" value="MtN3_slv"/>
    <property type="match status" value="2"/>
</dbReference>
<reference evidence="13 14" key="1">
    <citation type="submission" date="2024-02" db="EMBL/GenBank/DDBJ databases">
        <title>High-quality chromosome-scale genome assembly of Pensacola bahiagrass (Paspalum notatum Flugge var. saurae).</title>
        <authorList>
            <person name="Vega J.M."/>
            <person name="Podio M."/>
            <person name="Orjuela J."/>
            <person name="Siena L.A."/>
            <person name="Pessino S.C."/>
            <person name="Combes M.C."/>
            <person name="Mariac C."/>
            <person name="Albertini E."/>
            <person name="Pupilli F."/>
            <person name="Ortiz J.P.A."/>
            <person name="Leblanc O."/>
        </authorList>
    </citation>
    <scope>NUCLEOTIDE SEQUENCE [LARGE SCALE GENOMIC DNA]</scope>
    <source>
        <strain evidence="13">R1</strain>
        <tissue evidence="13">Leaf</tissue>
    </source>
</reference>
<evidence type="ECO:0000256" key="10">
    <source>
        <dbReference type="ARBA" id="ARBA00037238"/>
    </source>
</evidence>
<evidence type="ECO:0000256" key="4">
    <source>
        <dbReference type="ARBA" id="ARBA00022475"/>
    </source>
</evidence>
<dbReference type="InterPro" id="IPR004316">
    <property type="entry name" value="SWEET_rpt"/>
</dbReference>
<dbReference type="PANTHER" id="PTHR10791">
    <property type="entry name" value="RAG1-ACTIVATING PROTEIN 1"/>
    <property type="match status" value="1"/>
</dbReference>
<feature type="transmembrane region" description="Helical" evidence="12">
    <location>
        <begin position="51"/>
        <end position="69"/>
    </location>
</feature>